<evidence type="ECO:0000313" key="2">
    <source>
        <dbReference type="Proteomes" id="UP001055072"/>
    </source>
</evidence>
<gene>
    <name evidence="1" type="ORF">BDY19DRAFT_991827</name>
</gene>
<name>A0ACB8UAP2_9APHY</name>
<evidence type="ECO:0000313" key="1">
    <source>
        <dbReference type="EMBL" id="KAI0091259.1"/>
    </source>
</evidence>
<comment type="caution">
    <text evidence="1">The sequence shown here is derived from an EMBL/GenBank/DDBJ whole genome shotgun (WGS) entry which is preliminary data.</text>
</comment>
<organism evidence="1 2">
    <name type="scientific">Irpex rosettiformis</name>
    <dbReference type="NCBI Taxonomy" id="378272"/>
    <lineage>
        <taxon>Eukaryota</taxon>
        <taxon>Fungi</taxon>
        <taxon>Dikarya</taxon>
        <taxon>Basidiomycota</taxon>
        <taxon>Agaricomycotina</taxon>
        <taxon>Agaricomycetes</taxon>
        <taxon>Polyporales</taxon>
        <taxon>Irpicaceae</taxon>
        <taxon>Irpex</taxon>
    </lineage>
</organism>
<reference evidence="1" key="1">
    <citation type="journal article" date="2021" name="Environ. Microbiol.">
        <title>Gene family expansions and transcriptome signatures uncover fungal adaptations to wood decay.</title>
        <authorList>
            <person name="Hage H."/>
            <person name="Miyauchi S."/>
            <person name="Viragh M."/>
            <person name="Drula E."/>
            <person name="Min B."/>
            <person name="Chaduli D."/>
            <person name="Navarro D."/>
            <person name="Favel A."/>
            <person name="Norest M."/>
            <person name="Lesage-Meessen L."/>
            <person name="Balint B."/>
            <person name="Merenyi Z."/>
            <person name="de Eugenio L."/>
            <person name="Morin E."/>
            <person name="Martinez A.T."/>
            <person name="Baldrian P."/>
            <person name="Stursova M."/>
            <person name="Martinez M.J."/>
            <person name="Novotny C."/>
            <person name="Magnuson J.K."/>
            <person name="Spatafora J.W."/>
            <person name="Maurice S."/>
            <person name="Pangilinan J."/>
            <person name="Andreopoulos W."/>
            <person name="LaButti K."/>
            <person name="Hundley H."/>
            <person name="Na H."/>
            <person name="Kuo A."/>
            <person name="Barry K."/>
            <person name="Lipzen A."/>
            <person name="Henrissat B."/>
            <person name="Riley R."/>
            <person name="Ahrendt S."/>
            <person name="Nagy L.G."/>
            <person name="Grigoriev I.V."/>
            <person name="Martin F."/>
            <person name="Rosso M.N."/>
        </authorList>
    </citation>
    <scope>NUCLEOTIDE SEQUENCE</scope>
    <source>
        <strain evidence="1">CBS 384.51</strain>
    </source>
</reference>
<dbReference type="EMBL" id="MU274906">
    <property type="protein sequence ID" value="KAI0091259.1"/>
    <property type="molecule type" value="Genomic_DNA"/>
</dbReference>
<proteinExistence type="predicted"/>
<keyword evidence="2" id="KW-1185">Reference proteome</keyword>
<accession>A0ACB8UAP2</accession>
<sequence length="214" mass="20929">MFTTLISIALVSSVALRGALADFTVSSPAINECEPFHLTWSGQNGQVNAIVVDAAQPCDSLLVDLGDHSNGALTWPGTHNLTAGTKVQVSLEDDKGDEAWSSVITVGQGNCTASASASASPSSSVALSSAASPTASISSSFLGESGTTLVVAATASPVSSSSGTDSGSGSSNDTPANAIGAVNQGVLSGAPALHKLSAPAVALTALAAILAVSF</sequence>
<protein>
    <submittedName>
        <fullName evidence="1">Uncharacterized protein</fullName>
    </submittedName>
</protein>
<dbReference type="Proteomes" id="UP001055072">
    <property type="component" value="Unassembled WGS sequence"/>
</dbReference>